<accession>A0A1F2USW2</accession>
<gene>
    <name evidence="2" type="ORF">A2074_00840</name>
</gene>
<comment type="caution">
    <text evidence="2">The sequence shown here is derived from an EMBL/GenBank/DDBJ whole genome shotgun (WGS) entry which is preliminary data.</text>
</comment>
<evidence type="ECO:0000259" key="1">
    <source>
        <dbReference type="Pfam" id="PF01370"/>
    </source>
</evidence>
<dbReference type="Pfam" id="PF01370">
    <property type="entry name" value="Epimerase"/>
    <property type="match status" value="1"/>
</dbReference>
<dbReference type="GO" id="GO:0005737">
    <property type="term" value="C:cytoplasm"/>
    <property type="evidence" value="ECO:0007669"/>
    <property type="project" value="TreeGrafter"/>
</dbReference>
<dbReference type="InterPro" id="IPR051783">
    <property type="entry name" value="NAD(P)-dependent_oxidoreduct"/>
</dbReference>
<organism evidence="2 3">
    <name type="scientific">Candidatus Aquicultor primus</name>
    <dbReference type="NCBI Taxonomy" id="1797195"/>
    <lineage>
        <taxon>Bacteria</taxon>
        <taxon>Bacillati</taxon>
        <taxon>Actinomycetota</taxon>
        <taxon>Candidatus Aquicultoria</taxon>
        <taxon>Candidatus Aquicultorales</taxon>
        <taxon>Candidatus Aquicultoraceae</taxon>
        <taxon>Candidatus Aquicultor</taxon>
    </lineage>
</organism>
<sequence length="331" mass="36034">MKILVTGAAGDIGSHLVPALLMQGHTVRALVKDLSEADRARRNGVEIFIGDITDPRTLNGAAYSVDAAYHLAAAFFVVNAGETLRIINYEGTINVANECMDKGVKRFIFPSFPLVLGPHVTPSPPMDIESARVATTSFHALYKRLCEQHLHVLNEQGKLSATILRLGTVYGPGIRLITTLKKFMQAGLYRIPGSGNNLAHFAHVEDVVQGMLLALSNERASGQTYNVADDKPVRFKDFVYELADLLGTPRPGTAPVWLFKVFASLATAWAAINKTTPIINRDVLNFSLSSFAADTAKTRDELGFRPKYPTIYAGLPTCVDAHPEDERSKAG</sequence>
<dbReference type="InterPro" id="IPR036291">
    <property type="entry name" value="NAD(P)-bd_dom_sf"/>
</dbReference>
<protein>
    <recommendedName>
        <fullName evidence="1">NAD-dependent epimerase/dehydratase domain-containing protein</fullName>
    </recommendedName>
</protein>
<dbReference type="AlphaFoldDB" id="A0A1F2USW2"/>
<reference evidence="2 3" key="1">
    <citation type="journal article" date="2016" name="Nat. Commun.">
        <title>Thousands of microbial genomes shed light on interconnected biogeochemical processes in an aquifer system.</title>
        <authorList>
            <person name="Anantharaman K."/>
            <person name="Brown C.T."/>
            <person name="Hug L.A."/>
            <person name="Sharon I."/>
            <person name="Castelle C.J."/>
            <person name="Probst A.J."/>
            <person name="Thomas B.C."/>
            <person name="Singh A."/>
            <person name="Wilkins M.J."/>
            <person name="Karaoz U."/>
            <person name="Brodie E.L."/>
            <person name="Williams K.H."/>
            <person name="Hubbard S.S."/>
            <person name="Banfield J.F."/>
        </authorList>
    </citation>
    <scope>NUCLEOTIDE SEQUENCE [LARGE SCALE GENOMIC DNA]</scope>
</reference>
<evidence type="ECO:0000313" key="3">
    <source>
        <dbReference type="Proteomes" id="UP000178086"/>
    </source>
</evidence>
<dbReference type="SUPFAM" id="SSF51735">
    <property type="entry name" value="NAD(P)-binding Rossmann-fold domains"/>
    <property type="match status" value="1"/>
</dbReference>
<dbReference type="Proteomes" id="UP000178086">
    <property type="component" value="Unassembled WGS sequence"/>
</dbReference>
<dbReference type="PANTHER" id="PTHR48079:SF6">
    <property type="entry name" value="NAD(P)-BINDING DOMAIN-CONTAINING PROTEIN-RELATED"/>
    <property type="match status" value="1"/>
</dbReference>
<dbReference type="Gene3D" id="3.40.50.720">
    <property type="entry name" value="NAD(P)-binding Rossmann-like Domain"/>
    <property type="match status" value="1"/>
</dbReference>
<dbReference type="GO" id="GO:0004029">
    <property type="term" value="F:aldehyde dehydrogenase (NAD+) activity"/>
    <property type="evidence" value="ECO:0007669"/>
    <property type="project" value="TreeGrafter"/>
</dbReference>
<proteinExistence type="predicted"/>
<evidence type="ECO:0000313" key="2">
    <source>
        <dbReference type="EMBL" id="OFW35994.1"/>
    </source>
</evidence>
<dbReference type="InterPro" id="IPR001509">
    <property type="entry name" value="Epimerase_deHydtase"/>
</dbReference>
<dbReference type="PANTHER" id="PTHR48079">
    <property type="entry name" value="PROTEIN YEEZ"/>
    <property type="match status" value="1"/>
</dbReference>
<name>A0A1F2USW2_9ACTN</name>
<feature type="domain" description="NAD-dependent epimerase/dehydratase" evidence="1">
    <location>
        <begin position="3"/>
        <end position="228"/>
    </location>
</feature>
<dbReference type="EMBL" id="MELI01000003">
    <property type="protein sequence ID" value="OFW35994.1"/>
    <property type="molecule type" value="Genomic_DNA"/>
</dbReference>